<dbReference type="Proteomes" id="UP000470404">
    <property type="component" value="Unassembled WGS sequence"/>
</dbReference>
<dbReference type="InterPro" id="IPR025110">
    <property type="entry name" value="AMP-bd_C"/>
</dbReference>
<evidence type="ECO:0000256" key="2">
    <source>
        <dbReference type="ARBA" id="ARBA00022553"/>
    </source>
</evidence>
<dbReference type="Pfam" id="PF00501">
    <property type="entry name" value="AMP-binding"/>
    <property type="match status" value="1"/>
</dbReference>
<dbReference type="InterPro" id="IPR010071">
    <property type="entry name" value="AA_adenyl_dom"/>
</dbReference>
<evidence type="ECO:0000259" key="3">
    <source>
        <dbReference type="PROSITE" id="PS50075"/>
    </source>
</evidence>
<dbReference type="EMBL" id="JAAGNC010000060">
    <property type="protein sequence ID" value="NEC55721.1"/>
    <property type="molecule type" value="Genomic_DNA"/>
</dbReference>
<dbReference type="InterPro" id="IPR020845">
    <property type="entry name" value="AMP-binding_CS"/>
</dbReference>
<dbReference type="InterPro" id="IPR045851">
    <property type="entry name" value="AMP-bd_C_sf"/>
</dbReference>
<dbReference type="InterPro" id="IPR029058">
    <property type="entry name" value="AB_hydrolase_fold"/>
</dbReference>
<dbReference type="Gene3D" id="3.40.50.1820">
    <property type="entry name" value="alpha/beta hydrolase"/>
    <property type="match status" value="1"/>
</dbReference>
<dbReference type="Gene3D" id="3.30.300.30">
    <property type="match status" value="1"/>
</dbReference>
<dbReference type="PROSITE" id="PS00455">
    <property type="entry name" value="AMP_BINDING"/>
    <property type="match status" value="1"/>
</dbReference>
<keyword evidence="2" id="KW-0597">Phosphoprotein</keyword>
<sequence length="611" mass="65389">MDFATSVSVSDTTLPELFQAQAERSPEATAVVSEGVSLSYTELNARANQLAHGLIARGAGPEQVVALAVTRSADLVAALLAVLKTGAAYLPIDPSYPADRISFMLADTPCRVALVTSETVGVLPETACPQLLLDSVADGEWPSTDPTDQDRVTPLHHDHPAYVMYTSGSTGRPKGVVLPCGVLVNLVLWHGSVSPAGQQVRTAQFSAISFDASATEILSTLHRGGCLVIPDEQTRRSPDRFVRWLENNRVSELHAPNAMVDAMCEAAAEKGLTLPALVEIAQAGEAFVLSDRIAAFQRAVPGRRLHNHYGPTETHVVTAWSLEPEPGGWKATAPIGRPLPDTRLFVLDDSLDPVEAGTAGELYVSGGVLARGYFNRPALTAERFVACPFGPAGSRMYRTGDLVRWDEGERLEFLGRADAQVKVRGYRIEPGEVEAVLLRHPSVAQAAVVAREERPGDKRLIGYVVPGNSTVVDPANLRAFVGESLPDFMIPRIAVVDALPLTPSGKVDRAALSAWEGVASHDGQAPRSPQERALCKLYAEVLGIPSVGVNDDFFALGGHSLLVTRLVARIGDTFETEVGLRALFDNPTPADMAEYLASTEQVLSHDLAEQS</sequence>
<dbReference type="SUPFAM" id="SSF47336">
    <property type="entry name" value="ACP-like"/>
    <property type="match status" value="1"/>
</dbReference>
<evidence type="ECO:0000313" key="5">
    <source>
        <dbReference type="Proteomes" id="UP000470404"/>
    </source>
</evidence>
<accession>A0ABX0BS80</accession>
<organism evidence="4 5">
    <name type="scientific">Amycolatopsis rubida</name>
    <dbReference type="NCBI Taxonomy" id="112413"/>
    <lineage>
        <taxon>Bacteria</taxon>
        <taxon>Bacillati</taxon>
        <taxon>Actinomycetota</taxon>
        <taxon>Actinomycetes</taxon>
        <taxon>Pseudonocardiales</taxon>
        <taxon>Pseudonocardiaceae</taxon>
        <taxon>Amycolatopsis</taxon>
    </lineage>
</organism>
<dbReference type="CDD" id="cd17651">
    <property type="entry name" value="A_NRPS_VisG_like"/>
    <property type="match status" value="1"/>
</dbReference>
<dbReference type="NCBIfam" id="TIGR01733">
    <property type="entry name" value="AA-adenyl-dom"/>
    <property type="match status" value="1"/>
</dbReference>
<dbReference type="InterPro" id="IPR000873">
    <property type="entry name" value="AMP-dep_synth/lig_dom"/>
</dbReference>
<proteinExistence type="predicted"/>
<reference evidence="4 5" key="1">
    <citation type="submission" date="2020-01" db="EMBL/GenBank/DDBJ databases">
        <title>Insect and environment-associated Actinomycetes.</title>
        <authorList>
            <person name="Currrie C."/>
            <person name="Chevrette M."/>
            <person name="Carlson C."/>
            <person name="Stubbendieck R."/>
            <person name="Wendt-Pienkowski E."/>
        </authorList>
    </citation>
    <scope>NUCLEOTIDE SEQUENCE [LARGE SCALE GENOMIC DNA]</scope>
    <source>
        <strain evidence="4 5">SID8386</strain>
    </source>
</reference>
<dbReference type="PANTHER" id="PTHR44845">
    <property type="entry name" value="CARRIER DOMAIN-CONTAINING PROTEIN"/>
    <property type="match status" value="1"/>
</dbReference>
<dbReference type="PROSITE" id="PS50075">
    <property type="entry name" value="CARRIER"/>
    <property type="match status" value="1"/>
</dbReference>
<keyword evidence="5" id="KW-1185">Reference proteome</keyword>
<dbReference type="InterPro" id="IPR009081">
    <property type="entry name" value="PP-bd_ACP"/>
</dbReference>
<dbReference type="Pfam" id="PF13193">
    <property type="entry name" value="AMP-binding_C"/>
    <property type="match status" value="1"/>
</dbReference>
<dbReference type="InterPro" id="IPR006162">
    <property type="entry name" value="Ppantetheine_attach_site"/>
</dbReference>
<dbReference type="InterPro" id="IPR020806">
    <property type="entry name" value="PKS_PP-bd"/>
</dbReference>
<evidence type="ECO:0000313" key="4">
    <source>
        <dbReference type="EMBL" id="NEC55721.1"/>
    </source>
</evidence>
<gene>
    <name evidence="4" type="ORF">G3I59_08965</name>
</gene>
<evidence type="ECO:0000256" key="1">
    <source>
        <dbReference type="ARBA" id="ARBA00022450"/>
    </source>
</evidence>
<keyword evidence="1" id="KW-0596">Phosphopantetheine</keyword>
<dbReference type="Gene3D" id="2.30.38.10">
    <property type="entry name" value="Luciferase, Domain 3"/>
    <property type="match status" value="1"/>
</dbReference>
<dbReference type="SMART" id="SM00823">
    <property type="entry name" value="PKS_PP"/>
    <property type="match status" value="1"/>
</dbReference>
<protein>
    <submittedName>
        <fullName evidence="4">Amino acid adenylation domain-containing protein</fullName>
    </submittedName>
</protein>
<dbReference type="InterPro" id="IPR036736">
    <property type="entry name" value="ACP-like_sf"/>
</dbReference>
<name>A0ABX0BS80_9PSEU</name>
<dbReference type="SUPFAM" id="SSF56801">
    <property type="entry name" value="Acetyl-CoA synthetase-like"/>
    <property type="match status" value="1"/>
</dbReference>
<dbReference type="Pfam" id="PF00550">
    <property type="entry name" value="PP-binding"/>
    <property type="match status" value="1"/>
</dbReference>
<dbReference type="RefSeq" id="WP_067582441.1">
    <property type="nucleotide sequence ID" value="NZ_JAAGNC010000060.1"/>
</dbReference>
<feature type="domain" description="Carrier" evidence="3">
    <location>
        <begin position="525"/>
        <end position="600"/>
    </location>
</feature>
<dbReference type="PROSITE" id="PS00012">
    <property type="entry name" value="PHOSPHOPANTETHEINE"/>
    <property type="match status" value="1"/>
</dbReference>
<dbReference type="PANTHER" id="PTHR44845:SF6">
    <property type="entry name" value="BETA-ALANINE-ACTIVATING ENZYME"/>
    <property type="match status" value="1"/>
</dbReference>
<comment type="caution">
    <text evidence="4">The sequence shown here is derived from an EMBL/GenBank/DDBJ whole genome shotgun (WGS) entry which is preliminary data.</text>
</comment>
<dbReference type="Gene3D" id="3.40.50.980">
    <property type="match status" value="2"/>
</dbReference>